<gene>
    <name evidence="2" type="ORF">BO83DRAFT_425722</name>
</gene>
<reference evidence="2" key="1">
    <citation type="submission" date="2016-12" db="EMBL/GenBank/DDBJ databases">
        <title>The genomes of Aspergillus section Nigri reveals drivers in fungal speciation.</title>
        <authorList>
            <consortium name="DOE Joint Genome Institute"/>
            <person name="Vesth T.C."/>
            <person name="Nybo J."/>
            <person name="Theobald S."/>
            <person name="Brandl J."/>
            <person name="Frisvad J.C."/>
            <person name="Nielsen K.F."/>
            <person name="Lyhne E.K."/>
            <person name="Kogle M.E."/>
            <person name="Kuo A."/>
            <person name="Riley R."/>
            <person name="Clum A."/>
            <person name="Nolan M."/>
            <person name="Lipzen A."/>
            <person name="Salamov A."/>
            <person name="Henrissat B."/>
            <person name="Wiebenga A."/>
            <person name="De vries R.P."/>
            <person name="Grigoriev I.V."/>
            <person name="Mortensen U.H."/>
            <person name="Andersen M.R."/>
            <person name="Baker S.E."/>
        </authorList>
    </citation>
    <scope>NUCLEOTIDE SEQUENCE</scope>
    <source>
        <strain evidence="2">CBS 122712</strain>
    </source>
</reference>
<evidence type="ECO:0000256" key="1">
    <source>
        <dbReference type="SAM" id="MobiDB-lite"/>
    </source>
</evidence>
<keyword evidence="3" id="KW-1185">Reference proteome</keyword>
<feature type="compositionally biased region" description="Acidic residues" evidence="1">
    <location>
        <begin position="53"/>
        <end position="70"/>
    </location>
</feature>
<organism evidence="2 3">
    <name type="scientific">Aspergillus eucalypticola (strain CBS 122712 / IBT 29274)</name>
    <dbReference type="NCBI Taxonomy" id="1448314"/>
    <lineage>
        <taxon>Eukaryota</taxon>
        <taxon>Fungi</taxon>
        <taxon>Dikarya</taxon>
        <taxon>Ascomycota</taxon>
        <taxon>Pezizomycotina</taxon>
        <taxon>Eurotiomycetes</taxon>
        <taxon>Eurotiomycetidae</taxon>
        <taxon>Eurotiales</taxon>
        <taxon>Aspergillaceae</taxon>
        <taxon>Aspergillus</taxon>
        <taxon>Aspergillus subgen. Circumdati</taxon>
    </lineage>
</organism>
<evidence type="ECO:0000313" key="2">
    <source>
        <dbReference type="EMBL" id="PWY76809.1"/>
    </source>
</evidence>
<feature type="region of interest" description="Disordered" evidence="1">
    <location>
        <begin position="1"/>
        <end position="36"/>
    </location>
</feature>
<sequence length="121" mass="13165">MRSKRSSHAVSNSSGDTNDNKAVQNKHEYRDRRGRAVYGHEVADSLAFKDNANFDDDNNDSNSDDDDDDYSTSSSNSIDASKQACKDVEDIVSILGGLEFTGATVNMDAAKIPDGSRLIDK</sequence>
<dbReference type="OrthoDB" id="5598268at2759"/>
<dbReference type="VEuPathDB" id="FungiDB:BO83DRAFT_425722"/>
<feature type="compositionally biased region" description="Low complexity" evidence="1">
    <location>
        <begin position="71"/>
        <end position="81"/>
    </location>
</feature>
<proteinExistence type="predicted"/>
<feature type="region of interest" description="Disordered" evidence="1">
    <location>
        <begin position="48"/>
        <end position="83"/>
    </location>
</feature>
<dbReference type="AlphaFoldDB" id="A0A317VTB8"/>
<name>A0A317VTB8_ASPEC</name>
<feature type="compositionally biased region" description="Polar residues" evidence="1">
    <location>
        <begin position="8"/>
        <end position="23"/>
    </location>
</feature>
<evidence type="ECO:0000313" key="3">
    <source>
        <dbReference type="Proteomes" id="UP000246171"/>
    </source>
</evidence>
<dbReference type="EMBL" id="MSFU01000008">
    <property type="protein sequence ID" value="PWY76809.1"/>
    <property type="molecule type" value="Genomic_DNA"/>
</dbReference>
<dbReference type="Proteomes" id="UP000246171">
    <property type="component" value="Unassembled WGS sequence"/>
</dbReference>
<comment type="caution">
    <text evidence="2">The sequence shown here is derived from an EMBL/GenBank/DDBJ whole genome shotgun (WGS) entry which is preliminary data.</text>
</comment>
<protein>
    <submittedName>
        <fullName evidence="2">Uncharacterized protein</fullName>
    </submittedName>
</protein>
<accession>A0A317VTB8</accession>
<dbReference type="RefSeq" id="XP_025389799.1">
    <property type="nucleotide sequence ID" value="XM_025535225.1"/>
</dbReference>
<dbReference type="GeneID" id="37057187"/>